<protein>
    <submittedName>
        <fullName evidence="1">Uncharacterized protein</fullName>
    </submittedName>
</protein>
<dbReference type="EMBL" id="JABZRE010000001">
    <property type="protein sequence ID" value="MBF1306184.1"/>
    <property type="molecule type" value="Genomic_DNA"/>
</dbReference>
<sequence length="318" mass="37659">MIKQENHKTMDLYKSLVDKVIELNSLTEKERLDLVSELNLGNFKSHYSDKFQKKKEFVIKNLPIGLKLLRENEAFEILKVISKPRLTLVGSLSGQFETFITVSRLTTMQFEDFVLIVFDEVKDDQMKILEAINPSDKMFFENSKILEYLESKNSFENSEEINDLFKLRMELAIKPFKKMTANELFNYSNELYNKTISLIAKEFDVFFILEGLISFYEFKLNKRTNFLRWFKFKQYDPLTIQFIIDSMSFRSMVLYYLKSRENELSFKNKFLFNLELKRLKKNGYLNNYRFMSSTPVCSGTGFLAMNINSSEYLILGFS</sequence>
<dbReference type="RefSeq" id="WP_278476575.1">
    <property type="nucleotide sequence ID" value="NZ_JABZRE010000001.1"/>
</dbReference>
<dbReference type="Proteomes" id="UP000758611">
    <property type="component" value="Unassembled WGS sequence"/>
</dbReference>
<organism evidence="1 2">
    <name type="scientific">Parvimonas micra</name>
    <dbReference type="NCBI Taxonomy" id="33033"/>
    <lineage>
        <taxon>Bacteria</taxon>
        <taxon>Bacillati</taxon>
        <taxon>Bacillota</taxon>
        <taxon>Tissierellia</taxon>
        <taxon>Tissierellales</taxon>
        <taxon>Peptoniphilaceae</taxon>
        <taxon>Parvimonas</taxon>
    </lineage>
</organism>
<dbReference type="AlphaFoldDB" id="A0A930E2G4"/>
<comment type="caution">
    <text evidence="1">The sequence shown here is derived from an EMBL/GenBank/DDBJ whole genome shotgun (WGS) entry which is preliminary data.</text>
</comment>
<evidence type="ECO:0000313" key="2">
    <source>
        <dbReference type="Proteomes" id="UP000758611"/>
    </source>
</evidence>
<gene>
    <name evidence="1" type="ORF">HXM94_00070</name>
</gene>
<name>A0A930E2G4_9FIRM</name>
<evidence type="ECO:0000313" key="1">
    <source>
        <dbReference type="EMBL" id="MBF1306184.1"/>
    </source>
</evidence>
<accession>A0A930E2G4</accession>
<reference evidence="1" key="1">
    <citation type="submission" date="2020-04" db="EMBL/GenBank/DDBJ databases">
        <title>Deep metagenomics examines the oral microbiome during advanced dental caries in children, revealing novel taxa and co-occurrences with host molecules.</title>
        <authorList>
            <person name="Baker J.L."/>
            <person name="Morton J.T."/>
            <person name="Dinis M."/>
            <person name="Alvarez R."/>
            <person name="Tran N.C."/>
            <person name="Knight R."/>
            <person name="Edlund A."/>
        </authorList>
    </citation>
    <scope>NUCLEOTIDE SEQUENCE</scope>
    <source>
        <strain evidence="1">JCVI_23_bin.11</strain>
    </source>
</reference>
<proteinExistence type="predicted"/>